<dbReference type="Gene3D" id="3.30.450.80">
    <property type="entry name" value="Transcription factor LuxR-like, autoinducer-binding domain"/>
    <property type="match status" value="1"/>
</dbReference>
<reference evidence="5 6" key="1">
    <citation type="journal article" date="2013" name="Antonie Van Leeuwenhoek">
        <title>Paracoccus zhejiangensis sp. nov., isolated from activated sludge in wastewater-treatment system.</title>
        <authorList>
            <person name="Wu Z.G."/>
            <person name="Zhang D.F."/>
            <person name="Liu Y.L."/>
            <person name="Wang F."/>
            <person name="Jiang X."/>
            <person name="Li C."/>
            <person name="Li S.P."/>
            <person name="Hong Q."/>
            <person name="Li W.J."/>
        </authorList>
    </citation>
    <scope>NUCLEOTIDE SEQUENCE [LARGE SCALE GENOMIC DNA]</scope>
    <source>
        <strain evidence="5 6">J6</strain>
    </source>
</reference>
<dbReference type="AlphaFoldDB" id="A0A2H5EY08"/>
<evidence type="ECO:0000313" key="5">
    <source>
        <dbReference type="EMBL" id="AUH64188.1"/>
    </source>
</evidence>
<keyword evidence="1" id="KW-0805">Transcription regulation</keyword>
<dbReference type="SUPFAM" id="SSF75516">
    <property type="entry name" value="Pheromone-binding domain of LuxR-like quorum-sensing transcription factors"/>
    <property type="match status" value="1"/>
</dbReference>
<feature type="domain" description="HTH luxR-type" evidence="4">
    <location>
        <begin position="139"/>
        <end position="204"/>
    </location>
</feature>
<proteinExistence type="predicted"/>
<accession>A0A2H5EY08</accession>
<dbReference type="OrthoDB" id="7764879at2"/>
<dbReference type="GO" id="GO:0006355">
    <property type="term" value="P:regulation of DNA-templated transcription"/>
    <property type="evidence" value="ECO:0007669"/>
    <property type="project" value="InterPro"/>
</dbReference>
<keyword evidence="2" id="KW-0238">DNA-binding</keyword>
<dbReference type="Pfam" id="PF00196">
    <property type="entry name" value="GerE"/>
    <property type="match status" value="1"/>
</dbReference>
<dbReference type="InterPro" id="IPR000792">
    <property type="entry name" value="Tscrpt_reg_LuxR_C"/>
</dbReference>
<evidence type="ECO:0000313" key="6">
    <source>
        <dbReference type="Proteomes" id="UP000234530"/>
    </source>
</evidence>
<dbReference type="EMBL" id="CP025430">
    <property type="protein sequence ID" value="AUH64188.1"/>
    <property type="molecule type" value="Genomic_DNA"/>
</dbReference>
<gene>
    <name evidence="5" type="ORF">CX676_08495</name>
</gene>
<evidence type="ECO:0000256" key="3">
    <source>
        <dbReference type="ARBA" id="ARBA00023163"/>
    </source>
</evidence>
<dbReference type="GO" id="GO:0003677">
    <property type="term" value="F:DNA binding"/>
    <property type="evidence" value="ECO:0007669"/>
    <property type="project" value="UniProtKB-KW"/>
</dbReference>
<dbReference type="RefSeq" id="WP_101752226.1">
    <property type="nucleotide sequence ID" value="NZ_CP025430.1"/>
</dbReference>
<protein>
    <submittedName>
        <fullName evidence="5">LuxR family transcriptional regulator</fullName>
    </submittedName>
</protein>
<evidence type="ECO:0000256" key="1">
    <source>
        <dbReference type="ARBA" id="ARBA00023015"/>
    </source>
</evidence>
<dbReference type="SUPFAM" id="SSF46894">
    <property type="entry name" value="C-terminal effector domain of the bipartite response regulators"/>
    <property type="match status" value="1"/>
</dbReference>
<evidence type="ECO:0000259" key="4">
    <source>
        <dbReference type="PROSITE" id="PS50043"/>
    </source>
</evidence>
<dbReference type="SMART" id="SM00421">
    <property type="entry name" value="HTH_LUXR"/>
    <property type="match status" value="1"/>
</dbReference>
<dbReference type="Pfam" id="PF03472">
    <property type="entry name" value="Autoind_bind"/>
    <property type="match status" value="1"/>
</dbReference>
<dbReference type="CDD" id="cd06170">
    <property type="entry name" value="LuxR_C_like"/>
    <property type="match status" value="1"/>
</dbReference>
<keyword evidence="6" id="KW-1185">Reference proteome</keyword>
<dbReference type="InterPro" id="IPR036388">
    <property type="entry name" value="WH-like_DNA-bd_sf"/>
</dbReference>
<dbReference type="InterPro" id="IPR016032">
    <property type="entry name" value="Sig_transdc_resp-reg_C-effctor"/>
</dbReference>
<evidence type="ECO:0000256" key="2">
    <source>
        <dbReference type="ARBA" id="ARBA00023125"/>
    </source>
</evidence>
<dbReference type="Proteomes" id="UP000234530">
    <property type="component" value="Chromosome"/>
</dbReference>
<dbReference type="Gene3D" id="1.10.10.10">
    <property type="entry name" value="Winged helix-like DNA-binding domain superfamily/Winged helix DNA-binding domain"/>
    <property type="match status" value="1"/>
</dbReference>
<dbReference type="InterPro" id="IPR036693">
    <property type="entry name" value="TF_LuxR_autoind-bd_dom_sf"/>
</dbReference>
<keyword evidence="3" id="KW-0804">Transcription</keyword>
<sequence>MLEAIIPNHEQELAEIALLAPSGYFMGFGLRFGRPDLIINRYPAKWTQKYEEDNYFFRDPLAIWTMARIGKTRWSEVSIPDPFDVMSEAAKYGLRYGATFVAKVDRKRSFMSMARPDREFTDAEMAMLGVKLDLWAHLFARSHVALSEKEIEALRLMRDGLTHAEASEKLDISVSALKLRLSGAQKKLGSRNTMTAVVKAVRDGLI</sequence>
<dbReference type="InterPro" id="IPR005143">
    <property type="entry name" value="TF_LuxR_autoind-bd_dom"/>
</dbReference>
<dbReference type="KEGG" id="pzh:CX676_08495"/>
<name>A0A2H5EY08_9RHOB</name>
<dbReference type="PROSITE" id="PS50043">
    <property type="entry name" value="HTH_LUXR_2"/>
    <property type="match status" value="1"/>
</dbReference>
<organism evidence="5 6">
    <name type="scientific">Paracoccus zhejiangensis</name>
    <dbReference type="NCBI Taxonomy" id="1077935"/>
    <lineage>
        <taxon>Bacteria</taxon>
        <taxon>Pseudomonadati</taxon>
        <taxon>Pseudomonadota</taxon>
        <taxon>Alphaproteobacteria</taxon>
        <taxon>Rhodobacterales</taxon>
        <taxon>Paracoccaceae</taxon>
        <taxon>Paracoccus</taxon>
    </lineage>
</organism>